<dbReference type="Ensembl" id="ENSCMIT00000046162.1">
    <property type="protein sequence ID" value="ENSCMIP00000045509.1"/>
    <property type="gene ID" value="ENSCMIG00000018776.1"/>
</dbReference>
<organism evidence="6 7">
    <name type="scientific">Callorhinchus milii</name>
    <name type="common">Ghost shark</name>
    <dbReference type="NCBI Taxonomy" id="7868"/>
    <lineage>
        <taxon>Eukaryota</taxon>
        <taxon>Metazoa</taxon>
        <taxon>Chordata</taxon>
        <taxon>Craniata</taxon>
        <taxon>Vertebrata</taxon>
        <taxon>Chondrichthyes</taxon>
        <taxon>Holocephali</taxon>
        <taxon>Chimaeriformes</taxon>
        <taxon>Callorhinchidae</taxon>
        <taxon>Callorhinchus</taxon>
    </lineage>
</organism>
<dbReference type="Proteomes" id="UP000314986">
    <property type="component" value="Unassembled WGS sequence"/>
</dbReference>
<keyword evidence="5" id="KW-0732">Signal</keyword>
<reference evidence="7" key="2">
    <citation type="journal article" date="2007" name="PLoS Biol.">
        <title>Survey sequencing and comparative analysis of the elephant shark (Callorhinchus milii) genome.</title>
        <authorList>
            <person name="Venkatesh B."/>
            <person name="Kirkness E.F."/>
            <person name="Loh Y.H."/>
            <person name="Halpern A.L."/>
            <person name="Lee A.P."/>
            <person name="Johnson J."/>
            <person name="Dandona N."/>
            <person name="Viswanathan L.D."/>
            <person name="Tay A."/>
            <person name="Venter J.C."/>
            <person name="Strausberg R.L."/>
            <person name="Brenner S."/>
        </authorList>
    </citation>
    <scope>NUCLEOTIDE SEQUENCE [LARGE SCALE GENOMIC DNA]</scope>
</reference>
<dbReference type="GO" id="GO:0005739">
    <property type="term" value="C:mitochondrion"/>
    <property type="evidence" value="ECO:0007669"/>
    <property type="project" value="UniProtKB-SubCell"/>
</dbReference>
<dbReference type="PANTHER" id="PTHR31601">
    <property type="entry name" value="28S RIBOSOMAL PROTEIN S36, MITOCHONDRIAL"/>
    <property type="match status" value="1"/>
</dbReference>
<dbReference type="InterPro" id="IPR020373">
    <property type="entry name" value="Kgd4/YMR-31"/>
</dbReference>
<proteinExistence type="inferred from homology"/>
<dbReference type="GO" id="GO:0006103">
    <property type="term" value="P:2-oxoglutarate metabolic process"/>
    <property type="evidence" value="ECO:0007669"/>
    <property type="project" value="InterPro"/>
</dbReference>
<dbReference type="AlphaFoldDB" id="A0A4W3JPN8"/>
<feature type="region of interest" description="Disordered" evidence="4">
    <location>
        <begin position="50"/>
        <end position="83"/>
    </location>
</feature>
<dbReference type="PANTHER" id="PTHR31601:SF2">
    <property type="entry name" value="ALPHA-KETOGLUTARATE DEHYDROGENASE COMPONENT 4"/>
    <property type="match status" value="1"/>
</dbReference>
<evidence type="ECO:0000313" key="6">
    <source>
        <dbReference type="Ensembl" id="ENSCMIP00000045509.1"/>
    </source>
</evidence>
<evidence type="ECO:0000256" key="3">
    <source>
        <dbReference type="ARBA" id="ARBA00043970"/>
    </source>
</evidence>
<comment type="subcellular location">
    <subcellularLocation>
        <location evidence="1">Mitochondrion</location>
    </subcellularLocation>
</comment>
<reference evidence="7" key="1">
    <citation type="journal article" date="2006" name="Science">
        <title>Ancient noncoding elements conserved in the human genome.</title>
        <authorList>
            <person name="Venkatesh B."/>
            <person name="Kirkness E.F."/>
            <person name="Loh Y.H."/>
            <person name="Halpern A.L."/>
            <person name="Lee A.P."/>
            <person name="Johnson J."/>
            <person name="Dandona N."/>
            <person name="Viswanathan L.D."/>
            <person name="Tay A."/>
            <person name="Venter J.C."/>
            <person name="Strausberg R.L."/>
            <person name="Brenner S."/>
        </authorList>
    </citation>
    <scope>NUCLEOTIDE SEQUENCE [LARGE SCALE GENOMIC DNA]</scope>
</reference>
<reference evidence="6" key="5">
    <citation type="submission" date="2025-09" db="UniProtKB">
        <authorList>
            <consortium name="Ensembl"/>
        </authorList>
    </citation>
    <scope>IDENTIFICATION</scope>
</reference>
<evidence type="ECO:0000256" key="1">
    <source>
        <dbReference type="ARBA" id="ARBA00004173"/>
    </source>
</evidence>
<keyword evidence="2" id="KW-0496">Mitochondrion</keyword>
<dbReference type="OMA" id="MSQHSKG"/>
<protein>
    <submittedName>
        <fullName evidence="6">Alpha-ketoglutarate dehydrogenase subunit 4</fullName>
    </submittedName>
</protein>
<dbReference type="STRING" id="7868.ENSCMIP00000045509"/>
<dbReference type="GeneTree" id="ENSGT00390000017443"/>
<name>A0A4W3JPN8_CALMI</name>
<feature type="chain" id="PRO_5021197109" evidence="5">
    <location>
        <begin position="18"/>
        <end position="114"/>
    </location>
</feature>
<comment type="similarity">
    <text evidence="3">Belongs to the alpha-ketoglutarate dehydrogenase component 4 family.</text>
</comment>
<evidence type="ECO:0000256" key="4">
    <source>
        <dbReference type="SAM" id="MobiDB-lite"/>
    </source>
</evidence>
<feature type="compositionally biased region" description="Low complexity" evidence="4">
    <location>
        <begin position="62"/>
        <end position="75"/>
    </location>
</feature>
<dbReference type="InParanoid" id="A0A4W3JPN8"/>
<reference evidence="7" key="3">
    <citation type="journal article" date="2014" name="Nature">
        <title>Elephant shark genome provides unique insights into gnathostome evolution.</title>
        <authorList>
            <consortium name="International Elephant Shark Genome Sequencing Consortium"/>
            <person name="Venkatesh B."/>
            <person name="Lee A.P."/>
            <person name="Ravi V."/>
            <person name="Maurya A.K."/>
            <person name="Lian M.M."/>
            <person name="Swann J.B."/>
            <person name="Ohta Y."/>
            <person name="Flajnik M.F."/>
            <person name="Sutoh Y."/>
            <person name="Kasahara M."/>
            <person name="Hoon S."/>
            <person name="Gangu V."/>
            <person name="Roy S.W."/>
            <person name="Irimia M."/>
            <person name="Korzh V."/>
            <person name="Kondrychyn I."/>
            <person name="Lim Z.W."/>
            <person name="Tay B.H."/>
            <person name="Tohari S."/>
            <person name="Kong K.W."/>
            <person name="Ho S."/>
            <person name="Lorente-Galdos B."/>
            <person name="Quilez J."/>
            <person name="Marques-Bonet T."/>
            <person name="Raney B.J."/>
            <person name="Ingham P.W."/>
            <person name="Tay A."/>
            <person name="Hillier L.W."/>
            <person name="Minx P."/>
            <person name="Boehm T."/>
            <person name="Wilson R.K."/>
            <person name="Brenner S."/>
            <person name="Warren W.C."/>
        </authorList>
    </citation>
    <scope>NUCLEOTIDE SEQUENCE [LARGE SCALE GENOMIC DNA]</scope>
</reference>
<evidence type="ECO:0000256" key="2">
    <source>
        <dbReference type="ARBA" id="ARBA00023128"/>
    </source>
</evidence>
<feature type="signal peptide" evidence="5">
    <location>
        <begin position="1"/>
        <end position="17"/>
    </location>
</feature>
<sequence length="114" mass="13049">CQLPWWAKMMLFVHVKSMLLQVVKPRAQLIKFPNRKAWPQPSVQEALKSLNMEMPESQGQHPKASSSPVPASTPVNRLPGRPDTIDLVKALPQKYRRRPVPLEEMEYIQRGGPE</sequence>
<evidence type="ECO:0000313" key="7">
    <source>
        <dbReference type="Proteomes" id="UP000314986"/>
    </source>
</evidence>
<keyword evidence="7" id="KW-1185">Reference proteome</keyword>
<accession>A0A4W3JPN8</accession>
<dbReference type="GO" id="GO:0004591">
    <property type="term" value="F:oxoglutarate dehydrogenase (succinyl-transferring) activity"/>
    <property type="evidence" value="ECO:0007669"/>
    <property type="project" value="TreeGrafter"/>
</dbReference>
<reference evidence="6" key="4">
    <citation type="submission" date="2025-08" db="UniProtKB">
        <authorList>
            <consortium name="Ensembl"/>
        </authorList>
    </citation>
    <scope>IDENTIFICATION</scope>
</reference>
<evidence type="ECO:0000256" key="5">
    <source>
        <dbReference type="SAM" id="SignalP"/>
    </source>
</evidence>